<dbReference type="RefSeq" id="WP_379233226.1">
    <property type="nucleotide sequence ID" value="NZ_JBHSTE010000002.1"/>
</dbReference>
<protein>
    <submittedName>
        <fullName evidence="1">DUF1802 family protein</fullName>
    </submittedName>
</protein>
<evidence type="ECO:0000313" key="2">
    <source>
        <dbReference type="Proteomes" id="UP001596233"/>
    </source>
</evidence>
<name>A0ABW1V1J7_9BACL</name>
<sequence>MLNQETVAFKEWAVTVDSLLKGELIFVLRKGGIVEETKHFELSSHQFYLMPAYEHQKEHLLKEPYQGRIAGTMNEWSPDQSHMKLQGYAEVVEDILIHDLEKLHAVSELHIWTEQFAEERLKWKKTQPLHLIVLRVYRLDEPLMTTMQDAYRGCKSWVSIEEHLPERKFVPVLSDEEFRKQYEKLKQALSI</sequence>
<dbReference type="Pfam" id="PF08819">
    <property type="entry name" value="DUF1802"/>
    <property type="match status" value="1"/>
</dbReference>
<proteinExistence type="predicted"/>
<keyword evidence="2" id="KW-1185">Reference proteome</keyword>
<comment type="caution">
    <text evidence="1">The sequence shown here is derived from an EMBL/GenBank/DDBJ whole genome shotgun (WGS) entry which is preliminary data.</text>
</comment>
<accession>A0ABW1V1J7</accession>
<reference evidence="2" key="1">
    <citation type="journal article" date="2019" name="Int. J. Syst. Evol. Microbiol.">
        <title>The Global Catalogue of Microorganisms (GCM) 10K type strain sequencing project: providing services to taxonomists for standard genome sequencing and annotation.</title>
        <authorList>
            <consortium name="The Broad Institute Genomics Platform"/>
            <consortium name="The Broad Institute Genome Sequencing Center for Infectious Disease"/>
            <person name="Wu L."/>
            <person name="Ma J."/>
        </authorList>
    </citation>
    <scope>NUCLEOTIDE SEQUENCE [LARGE SCALE GENOMIC DNA]</scope>
    <source>
        <strain evidence="2">PCU 280</strain>
    </source>
</reference>
<evidence type="ECO:0000313" key="1">
    <source>
        <dbReference type="EMBL" id="MFC6332647.1"/>
    </source>
</evidence>
<dbReference type="InterPro" id="IPR014923">
    <property type="entry name" value="DUF1802"/>
</dbReference>
<gene>
    <name evidence="1" type="ORF">ACFP56_08415</name>
</gene>
<dbReference type="Proteomes" id="UP001596233">
    <property type="component" value="Unassembled WGS sequence"/>
</dbReference>
<dbReference type="EMBL" id="JBHSTE010000002">
    <property type="protein sequence ID" value="MFC6332647.1"/>
    <property type="molecule type" value="Genomic_DNA"/>
</dbReference>
<organism evidence="1 2">
    <name type="scientific">Paenibacillus septentrionalis</name>
    <dbReference type="NCBI Taxonomy" id="429342"/>
    <lineage>
        <taxon>Bacteria</taxon>
        <taxon>Bacillati</taxon>
        <taxon>Bacillota</taxon>
        <taxon>Bacilli</taxon>
        <taxon>Bacillales</taxon>
        <taxon>Paenibacillaceae</taxon>
        <taxon>Paenibacillus</taxon>
    </lineage>
</organism>